<dbReference type="OrthoDB" id="2599042at2"/>
<evidence type="ECO:0000313" key="2">
    <source>
        <dbReference type="EMBL" id="MBB1254592.1"/>
    </source>
</evidence>
<organism evidence="4 5">
    <name type="scientific">Streptomyces alkaliterrae</name>
    <dbReference type="NCBI Taxonomy" id="2213162"/>
    <lineage>
        <taxon>Bacteria</taxon>
        <taxon>Bacillati</taxon>
        <taxon>Actinomycetota</taxon>
        <taxon>Actinomycetes</taxon>
        <taxon>Kitasatosporales</taxon>
        <taxon>Streptomycetaceae</taxon>
        <taxon>Streptomyces</taxon>
    </lineage>
</organism>
<accession>A0A5P0YNX1</accession>
<sequence length="169" mass="19607">MAAQEAAEPHVGNDELTALRRQVRELGDRAAITEVCDRYVNRLDSDRHNDTWFDSVFTEDVHLTFPFGEYKGFDGLAGFQQMARTTFERTHHLAANHRVELYPDGDEDRARVRAHLMAIHVRKREEPDAHFDIGGHYDAEFVRTPVGWRIRRFTFDLVWHAGQPPNADH</sequence>
<dbReference type="Proteomes" id="UP000320857">
    <property type="component" value="Unassembled WGS sequence"/>
</dbReference>
<dbReference type="EMBL" id="JABJXA010000011">
    <property type="protein sequence ID" value="MBB1257836.1"/>
    <property type="molecule type" value="Genomic_DNA"/>
</dbReference>
<reference evidence="2" key="3">
    <citation type="journal article" name="Syst. Appl. Microbiol.">
        <title>Streptomyces alkaliterrae sp. nov., isolated from an alkaline soil, and emended descriptions of Streptomyces alkaliphilus, Streptomyces calidiresistens and Streptomyces durbertensis.</title>
        <authorList>
            <person name="Swiecimska M."/>
            <person name="Golinska P."/>
            <person name="Nouioui I."/>
            <person name="Wypij M."/>
            <person name="Rai M."/>
            <person name="Sangal V."/>
            <person name="Goodfellow M."/>
        </authorList>
    </citation>
    <scope>NUCLEOTIDE SEQUENCE</scope>
    <source>
        <strain evidence="2">OF3</strain>
        <strain evidence="3">OF8</strain>
    </source>
</reference>
<comment type="caution">
    <text evidence="4">The sequence shown here is derived from an EMBL/GenBank/DDBJ whole genome shotgun (WGS) entry which is preliminary data.</text>
</comment>
<dbReference type="InterPro" id="IPR037401">
    <property type="entry name" value="SnoaL-like"/>
</dbReference>
<reference evidence="6 7" key="2">
    <citation type="submission" date="2020-05" db="EMBL/GenBank/DDBJ databases">
        <title>Classification of alakaliphilic streptomycetes isolated from an alkaline soil next to Lonar Crater, India and a proposal for the recognition of Streptomyces alkaliterrae sp. nov.</title>
        <authorList>
            <person name="Golinska P."/>
        </authorList>
    </citation>
    <scope>NUCLEOTIDE SEQUENCE [LARGE SCALE GENOMIC DNA]</scope>
    <source>
        <strain evidence="7">OF3</strain>
        <strain evidence="6">OF8</strain>
    </source>
</reference>
<gene>
    <name evidence="4" type="ORF">FNX44_004410</name>
    <name evidence="2" type="ORF">H3146_14655</name>
    <name evidence="3" type="ORF">H3147_03200</name>
</gene>
<evidence type="ECO:0000313" key="4">
    <source>
        <dbReference type="EMBL" id="MQS01122.1"/>
    </source>
</evidence>
<evidence type="ECO:0000313" key="3">
    <source>
        <dbReference type="EMBL" id="MBB1257836.1"/>
    </source>
</evidence>
<protein>
    <submittedName>
        <fullName evidence="4">Nuclear transport factor 2 family protein</fullName>
    </submittedName>
</protein>
<dbReference type="EMBL" id="VJYK02000026">
    <property type="protein sequence ID" value="MQS01122.1"/>
    <property type="molecule type" value="Genomic_DNA"/>
</dbReference>
<dbReference type="InterPro" id="IPR032710">
    <property type="entry name" value="NTF2-like_dom_sf"/>
</dbReference>
<evidence type="ECO:0000313" key="5">
    <source>
        <dbReference type="Proteomes" id="UP000320857"/>
    </source>
</evidence>
<evidence type="ECO:0000313" key="6">
    <source>
        <dbReference type="Proteomes" id="UP000517765"/>
    </source>
</evidence>
<dbReference type="RefSeq" id="WP_143646598.1">
    <property type="nucleotide sequence ID" value="NZ_JABJWZ010000122.1"/>
</dbReference>
<dbReference type="SUPFAM" id="SSF54427">
    <property type="entry name" value="NTF2-like"/>
    <property type="match status" value="1"/>
</dbReference>
<dbReference type="Pfam" id="PF13577">
    <property type="entry name" value="SnoaL_4"/>
    <property type="match status" value="1"/>
</dbReference>
<dbReference type="Proteomes" id="UP000525686">
    <property type="component" value="Unassembled WGS sequence"/>
</dbReference>
<reference evidence="4 5" key="1">
    <citation type="submission" date="2019-10" db="EMBL/GenBank/DDBJ databases">
        <title>Streptomyces sp. nov., a novel actinobacterium isolated from alkaline environment.</title>
        <authorList>
            <person name="Golinska P."/>
        </authorList>
    </citation>
    <scope>NUCLEOTIDE SEQUENCE [LARGE SCALE GENOMIC DNA]</scope>
    <source>
        <strain evidence="4 5">OF1</strain>
    </source>
</reference>
<dbReference type="AlphaFoldDB" id="A0A5P0YNX1"/>
<keyword evidence="5" id="KW-1185">Reference proteome</keyword>
<dbReference type="Gene3D" id="3.10.450.50">
    <property type="match status" value="1"/>
</dbReference>
<evidence type="ECO:0000313" key="7">
    <source>
        <dbReference type="Proteomes" id="UP000525686"/>
    </source>
</evidence>
<dbReference type="EMBL" id="JABJWZ010000122">
    <property type="protein sequence ID" value="MBB1254592.1"/>
    <property type="molecule type" value="Genomic_DNA"/>
</dbReference>
<dbReference type="CDD" id="cd00531">
    <property type="entry name" value="NTF2_like"/>
    <property type="match status" value="1"/>
</dbReference>
<dbReference type="Proteomes" id="UP000517765">
    <property type="component" value="Unassembled WGS sequence"/>
</dbReference>
<feature type="domain" description="SnoaL-like" evidence="1">
    <location>
        <begin position="24"/>
        <end position="153"/>
    </location>
</feature>
<evidence type="ECO:0000259" key="1">
    <source>
        <dbReference type="Pfam" id="PF13577"/>
    </source>
</evidence>
<name>A0A5P0YNX1_9ACTN</name>
<proteinExistence type="predicted"/>